<sequence length="405" mass="43475">MSNPFGTSANAAVVISPLAEVTATSQRLKRELDALAVTSDQKSSYQAARAKLRDSGLLGLRVPREMGGAGGTQEHVIAVTRILARADAGIAQLLQPHYGFTDTIALLPSAQARHRLYQDVLNGERIANAASERGGKHSADFTTTLVPEGEGYRLNGRKYYATGSIGARWITVIGKGPHGGQTLAYVPTDAAGVTLQDDWNGLGQRGSSSGSLILDAVKVPKDYIIPLWDAAHRARAWHESGRLIHAAIDLGIAEGALDWGAHAVATDQRIPFESPYRLLAEDPVLQYQMGIVSARVRAVAALLTETSRLLDAVQQQDAASLSALQAALEATKALAADVSLSVSSEVFSWSGARAADRALRIDRYWRNARTHTLHDPVRLRYQELGRSLIADAAPTFSSTHQDPQP</sequence>
<dbReference type="Pfam" id="PF02770">
    <property type="entry name" value="Acyl-CoA_dh_M"/>
    <property type="match status" value="1"/>
</dbReference>
<reference evidence="17 18" key="1">
    <citation type="journal article" date="2014" name="Genome Biol. Evol.">
        <title>Genome degeneration and adaptation in a nascent stage of symbiosis.</title>
        <authorList>
            <person name="Oakeson K.F."/>
            <person name="Gil R."/>
            <person name="Clayton A.L."/>
            <person name="Dunn D.M."/>
            <person name="von Niederhausern A.C."/>
            <person name="Hamil C."/>
            <person name="Aoyagi A."/>
            <person name="Duval B."/>
            <person name="Baca A."/>
            <person name="Silva F.J."/>
            <person name="Vallier A."/>
            <person name="Jackson D.G."/>
            <person name="Latorre A."/>
            <person name="Weiss R.B."/>
            <person name="Heddi A."/>
            <person name="Moya A."/>
            <person name="Dale C."/>
        </authorList>
    </citation>
    <scope>NUCLEOTIDE SEQUENCE [LARGE SCALE GENOMIC DNA]</scope>
    <source>
        <strain evidence="17 18">HS1</strain>
    </source>
</reference>
<dbReference type="InterPro" id="IPR037069">
    <property type="entry name" value="AcylCoA_DH/ox_N_sf"/>
</dbReference>
<dbReference type="RefSeq" id="WP_081730452.1">
    <property type="nucleotide sequence ID" value="NZ_CP006569.1"/>
</dbReference>
<feature type="domain" description="Acyl-CoA dehydrogenase/oxidase N-terminal" evidence="15">
    <location>
        <begin position="28"/>
        <end position="124"/>
    </location>
</feature>
<evidence type="ECO:0000256" key="10">
    <source>
        <dbReference type="ARBA" id="ARBA00034345"/>
    </source>
</evidence>
<dbReference type="EMBL" id="CP006569">
    <property type="protein sequence ID" value="AHF77267.1"/>
    <property type="molecule type" value="Genomic_DNA"/>
</dbReference>
<dbReference type="OrthoDB" id="571684at2"/>
<dbReference type="SUPFAM" id="SSF47203">
    <property type="entry name" value="Acyl-CoA dehydrogenase C-terminal domain-like"/>
    <property type="match status" value="1"/>
</dbReference>
<evidence type="ECO:0000259" key="16">
    <source>
        <dbReference type="Pfam" id="PF08028"/>
    </source>
</evidence>
<evidence type="ECO:0000256" key="2">
    <source>
        <dbReference type="ARBA" id="ARBA00022630"/>
    </source>
</evidence>
<protein>
    <recommendedName>
        <fullName evidence="10">Dibenzothiophene monooxygenase</fullName>
        <ecNumber evidence="9">1.14.14.21</ecNumber>
    </recommendedName>
</protein>
<dbReference type="Gene3D" id="1.10.540.10">
    <property type="entry name" value="Acyl-CoA dehydrogenase/oxidase, N-terminal domain"/>
    <property type="match status" value="1"/>
</dbReference>
<feature type="domain" description="Acyl-CoA oxidase/dehydrogenase middle" evidence="14">
    <location>
        <begin position="133"/>
        <end position="217"/>
    </location>
</feature>
<dbReference type="InterPro" id="IPR013107">
    <property type="entry name" value="Acyl-CoA_DH_C"/>
</dbReference>
<evidence type="ECO:0000256" key="8">
    <source>
        <dbReference type="ARBA" id="ARBA00034317"/>
    </source>
</evidence>
<dbReference type="Pfam" id="PF02771">
    <property type="entry name" value="Acyl-CoA_dh_N"/>
    <property type="match status" value="1"/>
</dbReference>
<evidence type="ECO:0000313" key="18">
    <source>
        <dbReference type="Proteomes" id="UP000019028"/>
    </source>
</evidence>
<keyword evidence="3" id="KW-0288">FMN</keyword>
<comment type="catalytic activity">
    <reaction evidence="13">
        <text>dibenzothiophene + 2 FMNH2 + 2 O2 = dibenzothiophene 5,5-dioxide + 2 FMN + 2 H2O + 2 H(+)</text>
        <dbReference type="Rhea" id="RHEA:49072"/>
        <dbReference type="ChEBI" id="CHEBI:15377"/>
        <dbReference type="ChEBI" id="CHEBI:15378"/>
        <dbReference type="ChEBI" id="CHEBI:15379"/>
        <dbReference type="ChEBI" id="CHEBI:23681"/>
        <dbReference type="ChEBI" id="CHEBI:57618"/>
        <dbReference type="ChEBI" id="CHEBI:58210"/>
        <dbReference type="ChEBI" id="CHEBI:90356"/>
        <dbReference type="EC" id="1.14.14.21"/>
    </reaction>
</comment>
<comment type="subcellular location">
    <subcellularLocation>
        <location evidence="1">Cytoplasm</location>
    </subcellularLocation>
</comment>
<keyword evidence="2" id="KW-0285">Flavoprotein</keyword>
<evidence type="ECO:0000313" key="17">
    <source>
        <dbReference type="EMBL" id="AHF77267.1"/>
    </source>
</evidence>
<evidence type="ECO:0000256" key="7">
    <source>
        <dbReference type="ARBA" id="ARBA00034307"/>
    </source>
</evidence>
<evidence type="ECO:0000259" key="15">
    <source>
        <dbReference type="Pfam" id="PF02771"/>
    </source>
</evidence>
<dbReference type="GO" id="GO:0050660">
    <property type="term" value="F:flavin adenine dinucleotide binding"/>
    <property type="evidence" value="ECO:0007669"/>
    <property type="project" value="InterPro"/>
</dbReference>
<dbReference type="InterPro" id="IPR046373">
    <property type="entry name" value="Acyl-CoA_Oxase/DH_mid-dom_sf"/>
</dbReference>
<keyword evidence="5" id="KW-0560">Oxidoreductase</keyword>
<keyword evidence="4" id="KW-0547">Nucleotide-binding</keyword>
<evidence type="ECO:0000256" key="5">
    <source>
        <dbReference type="ARBA" id="ARBA00023002"/>
    </source>
</evidence>
<evidence type="ECO:0000256" key="3">
    <source>
        <dbReference type="ARBA" id="ARBA00022643"/>
    </source>
</evidence>
<comment type="catalytic activity">
    <reaction evidence="12">
        <text>dibenzothiophene 5-oxide + FMNH2 + O2 = dibenzothiophene 5,5-dioxide + FMN + H2O + H(+)</text>
        <dbReference type="Rhea" id="RHEA:49080"/>
        <dbReference type="ChEBI" id="CHEBI:15377"/>
        <dbReference type="ChEBI" id="CHEBI:15378"/>
        <dbReference type="ChEBI" id="CHEBI:15379"/>
        <dbReference type="ChEBI" id="CHEBI:23683"/>
        <dbReference type="ChEBI" id="CHEBI:57618"/>
        <dbReference type="ChEBI" id="CHEBI:58210"/>
        <dbReference type="ChEBI" id="CHEBI:90356"/>
    </reaction>
</comment>
<comment type="pathway">
    <text evidence="7">Sulfur metabolism; dibenzothiophene degradation.</text>
</comment>
<name>W0HXL6_9GAMM</name>
<dbReference type="PANTHER" id="PTHR43884:SF12">
    <property type="entry name" value="ISOVALERYL-COA DEHYDROGENASE, MITOCHONDRIAL-RELATED"/>
    <property type="match status" value="1"/>
</dbReference>
<dbReference type="InterPro" id="IPR036250">
    <property type="entry name" value="AcylCo_DH-like_C"/>
</dbReference>
<keyword evidence="6" id="KW-0503">Monooxygenase</keyword>
<comment type="catalytic activity">
    <reaction evidence="11">
        <text>dibenzothiophene + FMNH2 + O2 = dibenzothiophene 5-oxide + FMN + H2O + H(+)</text>
        <dbReference type="Rhea" id="RHEA:49076"/>
        <dbReference type="ChEBI" id="CHEBI:15377"/>
        <dbReference type="ChEBI" id="CHEBI:15378"/>
        <dbReference type="ChEBI" id="CHEBI:15379"/>
        <dbReference type="ChEBI" id="CHEBI:23681"/>
        <dbReference type="ChEBI" id="CHEBI:23683"/>
        <dbReference type="ChEBI" id="CHEBI:57618"/>
        <dbReference type="ChEBI" id="CHEBI:58210"/>
    </reaction>
</comment>
<dbReference type="InterPro" id="IPR009100">
    <property type="entry name" value="AcylCoA_DH/oxidase_NM_dom_sf"/>
</dbReference>
<keyword evidence="18" id="KW-1185">Reference proteome</keyword>
<dbReference type="Proteomes" id="UP000019028">
    <property type="component" value="Chromosome"/>
</dbReference>
<dbReference type="InterPro" id="IPR013786">
    <property type="entry name" value="AcylCoA_DH/ox_N"/>
</dbReference>
<dbReference type="PIRSF" id="PIRSF016578">
    <property type="entry name" value="HsaA"/>
    <property type="match status" value="1"/>
</dbReference>
<dbReference type="GO" id="GO:0004497">
    <property type="term" value="F:monooxygenase activity"/>
    <property type="evidence" value="ECO:0007669"/>
    <property type="project" value="UniProtKB-KW"/>
</dbReference>
<dbReference type="Gene3D" id="1.20.140.10">
    <property type="entry name" value="Butyryl-CoA Dehydrogenase, subunit A, domain 3"/>
    <property type="match status" value="1"/>
</dbReference>
<evidence type="ECO:0000256" key="9">
    <source>
        <dbReference type="ARBA" id="ARBA00034328"/>
    </source>
</evidence>
<feature type="domain" description="Acyl-CoA dehydrogenase C-terminal" evidence="16">
    <location>
        <begin position="243"/>
        <end position="375"/>
    </location>
</feature>
<proteinExistence type="inferred from homology"/>
<dbReference type="GO" id="GO:0005737">
    <property type="term" value="C:cytoplasm"/>
    <property type="evidence" value="ECO:0007669"/>
    <property type="project" value="UniProtKB-SubCell"/>
</dbReference>
<dbReference type="HOGENOM" id="CLU_018204_10_0_6"/>
<accession>W0HXL6</accession>
<evidence type="ECO:0000256" key="1">
    <source>
        <dbReference type="ARBA" id="ARBA00004496"/>
    </source>
</evidence>
<dbReference type="Gene3D" id="2.40.110.10">
    <property type="entry name" value="Butyryl-CoA Dehydrogenase, subunit A, domain 2"/>
    <property type="match status" value="1"/>
</dbReference>
<evidence type="ECO:0000256" key="4">
    <source>
        <dbReference type="ARBA" id="ARBA00022741"/>
    </source>
</evidence>
<evidence type="ECO:0000256" key="12">
    <source>
        <dbReference type="ARBA" id="ARBA00048445"/>
    </source>
</evidence>
<dbReference type="InterPro" id="IPR006091">
    <property type="entry name" value="Acyl-CoA_Oxase/DH_mid-dom"/>
</dbReference>
<dbReference type="KEGG" id="sod:Sant_2222"/>
<evidence type="ECO:0000256" key="11">
    <source>
        <dbReference type="ARBA" id="ARBA00047859"/>
    </source>
</evidence>
<dbReference type="GO" id="GO:0008470">
    <property type="term" value="F:3-methylbutanoyl-CoA dehydrogenase activity"/>
    <property type="evidence" value="ECO:0007669"/>
    <property type="project" value="TreeGrafter"/>
</dbReference>
<evidence type="ECO:0000256" key="13">
    <source>
        <dbReference type="ARBA" id="ARBA00049456"/>
    </source>
</evidence>
<evidence type="ECO:0000259" key="14">
    <source>
        <dbReference type="Pfam" id="PF02770"/>
    </source>
</evidence>
<organism evidence="17 18">
    <name type="scientific">Sodalis praecaptivus</name>
    <dbReference type="NCBI Taxonomy" id="1239307"/>
    <lineage>
        <taxon>Bacteria</taxon>
        <taxon>Pseudomonadati</taxon>
        <taxon>Pseudomonadota</taxon>
        <taxon>Gammaproteobacteria</taxon>
        <taxon>Enterobacterales</taxon>
        <taxon>Bruguierivoracaceae</taxon>
        <taxon>Sodalis</taxon>
    </lineage>
</organism>
<dbReference type="AlphaFoldDB" id="W0HXL6"/>
<gene>
    <name evidence="17" type="ORF">Sant_2222</name>
</gene>
<comment type="similarity">
    <text evidence="8">Belongs to the DszC flavin monooxygenase family.</text>
</comment>
<evidence type="ECO:0000256" key="6">
    <source>
        <dbReference type="ARBA" id="ARBA00023033"/>
    </source>
</evidence>
<dbReference type="Pfam" id="PF08028">
    <property type="entry name" value="Acyl-CoA_dh_2"/>
    <property type="match status" value="1"/>
</dbReference>
<dbReference type="GO" id="GO:0006552">
    <property type="term" value="P:L-leucine catabolic process"/>
    <property type="evidence" value="ECO:0007669"/>
    <property type="project" value="TreeGrafter"/>
</dbReference>
<dbReference type="EC" id="1.14.14.21" evidence="9"/>
<dbReference type="SUPFAM" id="SSF56645">
    <property type="entry name" value="Acyl-CoA dehydrogenase NM domain-like"/>
    <property type="match status" value="1"/>
</dbReference>
<dbReference type="PATRIC" id="fig|1239307.3.peg.2461"/>
<dbReference type="PANTHER" id="PTHR43884">
    <property type="entry name" value="ACYL-COA DEHYDROGENASE"/>
    <property type="match status" value="1"/>
</dbReference>